<gene>
    <name evidence="1" type="ORF">AMORRO_LOCUS5962</name>
</gene>
<name>A0A9N9BDA2_9GLOM</name>
<dbReference type="EMBL" id="CAJVPV010003786">
    <property type="protein sequence ID" value="CAG8559791.1"/>
    <property type="molecule type" value="Genomic_DNA"/>
</dbReference>
<keyword evidence="2" id="KW-1185">Reference proteome</keyword>
<evidence type="ECO:0000313" key="2">
    <source>
        <dbReference type="Proteomes" id="UP000789342"/>
    </source>
</evidence>
<proteinExistence type="predicted"/>
<dbReference type="OrthoDB" id="2445418at2759"/>
<comment type="caution">
    <text evidence="1">The sequence shown here is derived from an EMBL/GenBank/DDBJ whole genome shotgun (WGS) entry which is preliminary data.</text>
</comment>
<sequence length="213" mass="24513">MPMMRKVVTIMIAPITRKAVNSNNDITNNEDDEDAGDGNIDEEEYLDENKIIVYDIIDCYVSTTRADLDILEIYHKILHEIFDEIDKDYITDEIHNFLTDFFNADHGKQGWYDSVKRIVINEKDSELLQGTKELLKGTLGRLCTKPLERCYDFRKALSLIHPLMKCVVDFRNGEISLQGKQVMTDGVGYLNDVSSYQIVCMEGANQRRGMKKC</sequence>
<accession>A0A9N9BDA2</accession>
<protein>
    <submittedName>
        <fullName evidence="1">6019_t:CDS:1</fullName>
    </submittedName>
</protein>
<dbReference type="AlphaFoldDB" id="A0A9N9BDA2"/>
<organism evidence="1 2">
    <name type="scientific">Acaulospora morrowiae</name>
    <dbReference type="NCBI Taxonomy" id="94023"/>
    <lineage>
        <taxon>Eukaryota</taxon>
        <taxon>Fungi</taxon>
        <taxon>Fungi incertae sedis</taxon>
        <taxon>Mucoromycota</taxon>
        <taxon>Glomeromycotina</taxon>
        <taxon>Glomeromycetes</taxon>
        <taxon>Diversisporales</taxon>
        <taxon>Acaulosporaceae</taxon>
        <taxon>Acaulospora</taxon>
    </lineage>
</organism>
<dbReference type="Proteomes" id="UP000789342">
    <property type="component" value="Unassembled WGS sequence"/>
</dbReference>
<reference evidence="1" key="1">
    <citation type="submission" date="2021-06" db="EMBL/GenBank/DDBJ databases">
        <authorList>
            <person name="Kallberg Y."/>
            <person name="Tangrot J."/>
            <person name="Rosling A."/>
        </authorList>
    </citation>
    <scope>NUCLEOTIDE SEQUENCE</scope>
    <source>
        <strain evidence="1">CL551</strain>
    </source>
</reference>
<evidence type="ECO:0000313" key="1">
    <source>
        <dbReference type="EMBL" id="CAG8559791.1"/>
    </source>
</evidence>